<keyword evidence="2" id="KW-0479">Metal-binding</keyword>
<keyword evidence="1" id="KW-0001">2Fe-2S</keyword>
<evidence type="ECO:0000259" key="8">
    <source>
        <dbReference type="PROSITE" id="PS51296"/>
    </source>
</evidence>
<dbReference type="PANTHER" id="PTHR21496:SF0">
    <property type="entry name" value="RIESKE DOMAIN-CONTAINING PROTEIN"/>
    <property type="match status" value="1"/>
</dbReference>
<dbReference type="InterPro" id="IPR017941">
    <property type="entry name" value="Rieske_2Fe-2S"/>
</dbReference>
<keyword evidence="3" id="KW-0408">Iron</keyword>
<dbReference type="InterPro" id="IPR036922">
    <property type="entry name" value="Rieske_2Fe-2S_sf"/>
</dbReference>
<gene>
    <name evidence="9" type="ORF">HG543_29615</name>
</gene>
<proteinExistence type="inferred from homology"/>
<name>A0A848LMV9_9BACT</name>
<dbReference type="PANTHER" id="PTHR21496">
    <property type="entry name" value="FERREDOXIN-RELATED"/>
    <property type="match status" value="1"/>
</dbReference>
<dbReference type="Pfam" id="PF00355">
    <property type="entry name" value="Rieske"/>
    <property type="match status" value="1"/>
</dbReference>
<dbReference type="GO" id="GO:0046872">
    <property type="term" value="F:metal ion binding"/>
    <property type="evidence" value="ECO:0007669"/>
    <property type="project" value="UniProtKB-KW"/>
</dbReference>
<dbReference type="Proteomes" id="UP000518300">
    <property type="component" value="Unassembled WGS sequence"/>
</dbReference>
<organism evidence="9 10">
    <name type="scientific">Pyxidicoccus fallax</name>
    <dbReference type="NCBI Taxonomy" id="394095"/>
    <lineage>
        <taxon>Bacteria</taxon>
        <taxon>Pseudomonadati</taxon>
        <taxon>Myxococcota</taxon>
        <taxon>Myxococcia</taxon>
        <taxon>Myxococcales</taxon>
        <taxon>Cystobacterineae</taxon>
        <taxon>Myxococcaceae</taxon>
        <taxon>Pyxidicoccus</taxon>
    </lineage>
</organism>
<comment type="cofactor">
    <cofactor evidence="5">
        <name>[2Fe-2S] cluster</name>
        <dbReference type="ChEBI" id="CHEBI:190135"/>
    </cofactor>
</comment>
<comment type="similarity">
    <text evidence="6">Belongs to the bacterial ring-hydroxylating dioxygenase ferredoxin component family.</text>
</comment>
<evidence type="ECO:0000256" key="2">
    <source>
        <dbReference type="ARBA" id="ARBA00022723"/>
    </source>
</evidence>
<evidence type="ECO:0000256" key="5">
    <source>
        <dbReference type="ARBA" id="ARBA00034078"/>
    </source>
</evidence>
<dbReference type="EMBL" id="JABBJJ010000163">
    <property type="protein sequence ID" value="NMO18992.1"/>
    <property type="molecule type" value="Genomic_DNA"/>
</dbReference>
<dbReference type="AlphaFoldDB" id="A0A848LMV9"/>
<dbReference type="SUPFAM" id="SSF50022">
    <property type="entry name" value="ISP domain"/>
    <property type="match status" value="1"/>
</dbReference>
<dbReference type="GO" id="GO:0051537">
    <property type="term" value="F:2 iron, 2 sulfur cluster binding"/>
    <property type="evidence" value="ECO:0007669"/>
    <property type="project" value="UniProtKB-KW"/>
</dbReference>
<evidence type="ECO:0000256" key="1">
    <source>
        <dbReference type="ARBA" id="ARBA00022714"/>
    </source>
</evidence>
<evidence type="ECO:0000256" key="4">
    <source>
        <dbReference type="ARBA" id="ARBA00023014"/>
    </source>
</evidence>
<evidence type="ECO:0000256" key="7">
    <source>
        <dbReference type="SAM" id="MobiDB-lite"/>
    </source>
</evidence>
<dbReference type="PROSITE" id="PS51296">
    <property type="entry name" value="RIESKE"/>
    <property type="match status" value="1"/>
</dbReference>
<keyword evidence="4" id="KW-0411">Iron-sulfur</keyword>
<protein>
    <submittedName>
        <fullName evidence="9">Rieske 2Fe-2S domain-containing protein</fullName>
    </submittedName>
</protein>
<reference evidence="9 10" key="1">
    <citation type="submission" date="2020-04" db="EMBL/GenBank/DDBJ databases">
        <title>Draft genome of Pyxidicoccus fallax type strain.</title>
        <authorList>
            <person name="Whitworth D.E."/>
        </authorList>
    </citation>
    <scope>NUCLEOTIDE SEQUENCE [LARGE SCALE GENOMIC DNA]</scope>
    <source>
        <strain evidence="9 10">DSM 14698</strain>
    </source>
</reference>
<comment type="caution">
    <text evidence="9">The sequence shown here is derived from an EMBL/GenBank/DDBJ whole genome shotgun (WGS) entry which is preliminary data.</text>
</comment>
<dbReference type="Gene3D" id="2.102.10.10">
    <property type="entry name" value="Rieske [2Fe-2S] iron-sulphur domain"/>
    <property type="match status" value="1"/>
</dbReference>
<sequence length="182" mass="20264">MQQRAQGLQRPQRDEQRRGEAGEGVGAREHGVRVTVSRRVPRCGRHWKPSIHSWRDASNTPGRWRPGARRRGHVERTFIPVATLGDLDERGRAVVDVGGIRVALVRVDGRLHALEDTCPHRGGPLSEGDLAGPLLHCPLHAWPFDVRTGQCPERPGVSVRIYEVRVDGERILVSPSASFPPR</sequence>
<feature type="compositionally biased region" description="Basic and acidic residues" evidence="7">
    <location>
        <begin position="11"/>
        <end position="32"/>
    </location>
</feature>
<keyword evidence="10" id="KW-1185">Reference proteome</keyword>
<feature type="domain" description="Rieske" evidence="8">
    <location>
        <begin position="79"/>
        <end position="173"/>
    </location>
</feature>
<accession>A0A848LMV9</accession>
<evidence type="ECO:0000256" key="6">
    <source>
        <dbReference type="ARBA" id="ARBA00038001"/>
    </source>
</evidence>
<evidence type="ECO:0000256" key="3">
    <source>
        <dbReference type="ARBA" id="ARBA00023004"/>
    </source>
</evidence>
<feature type="region of interest" description="Disordered" evidence="7">
    <location>
        <begin position="1"/>
        <end position="32"/>
    </location>
</feature>
<evidence type="ECO:0000313" key="10">
    <source>
        <dbReference type="Proteomes" id="UP000518300"/>
    </source>
</evidence>
<evidence type="ECO:0000313" key="9">
    <source>
        <dbReference type="EMBL" id="NMO18992.1"/>
    </source>
</evidence>